<accession>A0A1D7TNN8</accession>
<feature type="domain" description="Response regulatory" evidence="2">
    <location>
        <begin position="2"/>
        <end position="118"/>
    </location>
</feature>
<name>A0A1D7TNN8_9BACT</name>
<evidence type="ECO:0000259" key="2">
    <source>
        <dbReference type="PROSITE" id="PS50110"/>
    </source>
</evidence>
<dbReference type="RefSeq" id="WP_069479103.1">
    <property type="nucleotide sequence ID" value="NZ_CP017111.1"/>
</dbReference>
<dbReference type="STRING" id="1193502.SHALO_2827"/>
<dbReference type="GO" id="GO:0000160">
    <property type="term" value="P:phosphorelay signal transduction system"/>
    <property type="evidence" value="ECO:0007669"/>
    <property type="project" value="InterPro"/>
</dbReference>
<proteinExistence type="predicted"/>
<dbReference type="AlphaFoldDB" id="A0A1D7TNN8"/>
<keyword evidence="4" id="KW-1185">Reference proteome</keyword>
<evidence type="ECO:0000313" key="4">
    <source>
        <dbReference type="Proteomes" id="UP000094609"/>
    </source>
</evidence>
<reference evidence="4" key="1">
    <citation type="submission" date="2016-08" db="EMBL/GenBank/DDBJ databases">
        <title>Complete genome sequence of the organohalide-respiring Epsilonproteobacterium Sulfurospirillum halorespirans.</title>
        <authorList>
            <person name="Goris T."/>
            <person name="Zimmermann J."/>
            <person name="Schenz B."/>
            <person name="Lemos M."/>
            <person name="Hackermueller J."/>
            <person name="Diekert G."/>
        </authorList>
    </citation>
    <scope>NUCLEOTIDE SEQUENCE [LARGE SCALE GENOMIC DNA]</scope>
    <source>
        <strain>DSM 13726</strain>
        <strain evidence="4">PCE-M2</strain>
    </source>
</reference>
<dbReference type="KEGG" id="shal:SHALO_2827"/>
<protein>
    <submittedName>
        <fullName evidence="3">Putative transcriptional regulator</fullName>
    </submittedName>
</protein>
<dbReference type="EMBL" id="CP017111">
    <property type="protein sequence ID" value="AOO66580.1"/>
    <property type="molecule type" value="Genomic_DNA"/>
</dbReference>
<dbReference type="PROSITE" id="PS50110">
    <property type="entry name" value="RESPONSE_REGULATORY"/>
    <property type="match status" value="1"/>
</dbReference>
<evidence type="ECO:0000256" key="1">
    <source>
        <dbReference type="PROSITE-ProRule" id="PRU00169"/>
    </source>
</evidence>
<gene>
    <name evidence="3" type="ORF">SHALO_2827</name>
</gene>
<organism evidence="3 4">
    <name type="scientific">Sulfurospirillum halorespirans DSM 13726</name>
    <dbReference type="NCBI Taxonomy" id="1193502"/>
    <lineage>
        <taxon>Bacteria</taxon>
        <taxon>Pseudomonadati</taxon>
        <taxon>Campylobacterota</taxon>
        <taxon>Epsilonproteobacteria</taxon>
        <taxon>Campylobacterales</taxon>
        <taxon>Sulfurospirillaceae</taxon>
        <taxon>Sulfurospirillum</taxon>
    </lineage>
</organism>
<comment type="caution">
    <text evidence="1">Lacks conserved residue(s) required for the propagation of feature annotation.</text>
</comment>
<dbReference type="Proteomes" id="UP000094609">
    <property type="component" value="Chromosome"/>
</dbReference>
<dbReference type="PATRIC" id="fig|1193502.14.peg.2860"/>
<sequence>MKVLFLEPDRALADTIDIFMNQLRLKMKMKKIQTEEEIFQEGSDLAVYSLFILNLKNPTDPAIMKFIRQSGSDAPILLILDKEVNTNILKTLYYLSYDDVIIKDFSPDEIAFRIYKLCHIWNDDVFCLSKEVCFDFKNALFIHQEEKTFLGKKEALFLKYLLAKSPHVVSFE</sequence>
<evidence type="ECO:0000313" key="3">
    <source>
        <dbReference type="EMBL" id="AOO66580.1"/>
    </source>
</evidence>
<dbReference type="InterPro" id="IPR001789">
    <property type="entry name" value="Sig_transdc_resp-reg_receiver"/>
</dbReference>